<protein>
    <submittedName>
        <fullName evidence="2">(Mediterranean fruit fly) hypothetical protein</fullName>
    </submittedName>
</protein>
<accession>A0A811V3M1</accession>
<feature type="compositionally biased region" description="Basic and acidic residues" evidence="1">
    <location>
        <begin position="124"/>
        <end position="143"/>
    </location>
</feature>
<gene>
    <name evidence="2" type="ORF">CCAP1982_LOCUS12852</name>
</gene>
<sequence length="241" mass="26865">MSMTSSSVEYTGPSVKTIDLSKRNVVNIANLRQNLLKENQSKVKKQAPPAVAPTAALTIRKRNYVLGQLEFVSHTVTVFEASRARKTAGELERSRKEKKPQKSHKESSNKGLAGIDLSASAKAGRKEKSVTSAEEIREEKNELPDSDDEQVSKKKRKKAKKTSKRNSDDDSSSDSEAEASSKKKKHKKHKKHSKKSRNTKNTRGRTKKLTAPQAATKKKKFGNASARPHQRPYCSVELTRI</sequence>
<feature type="region of interest" description="Disordered" evidence="1">
    <location>
        <begin position="85"/>
        <end position="241"/>
    </location>
</feature>
<organism evidence="2 3">
    <name type="scientific">Ceratitis capitata</name>
    <name type="common">Mediterranean fruit fly</name>
    <name type="synonym">Tephritis capitata</name>
    <dbReference type="NCBI Taxonomy" id="7213"/>
    <lineage>
        <taxon>Eukaryota</taxon>
        <taxon>Metazoa</taxon>
        <taxon>Ecdysozoa</taxon>
        <taxon>Arthropoda</taxon>
        <taxon>Hexapoda</taxon>
        <taxon>Insecta</taxon>
        <taxon>Pterygota</taxon>
        <taxon>Neoptera</taxon>
        <taxon>Endopterygota</taxon>
        <taxon>Diptera</taxon>
        <taxon>Brachycera</taxon>
        <taxon>Muscomorpha</taxon>
        <taxon>Tephritoidea</taxon>
        <taxon>Tephritidae</taxon>
        <taxon>Ceratitis</taxon>
        <taxon>Ceratitis</taxon>
    </lineage>
</organism>
<comment type="caution">
    <text evidence="2">The sequence shown here is derived from an EMBL/GenBank/DDBJ whole genome shotgun (WGS) entry which is preliminary data.</text>
</comment>
<feature type="compositionally biased region" description="Basic residues" evidence="1">
    <location>
        <begin position="153"/>
        <end position="164"/>
    </location>
</feature>
<dbReference type="Proteomes" id="UP000606786">
    <property type="component" value="Unassembled WGS sequence"/>
</dbReference>
<evidence type="ECO:0000313" key="3">
    <source>
        <dbReference type="Proteomes" id="UP000606786"/>
    </source>
</evidence>
<feature type="compositionally biased region" description="Basic residues" evidence="1">
    <location>
        <begin position="182"/>
        <end position="208"/>
    </location>
</feature>
<dbReference type="AlphaFoldDB" id="A0A811V3M1"/>
<name>A0A811V3M1_CERCA</name>
<dbReference type="EMBL" id="CAJHJT010000034">
    <property type="protein sequence ID" value="CAD7004446.1"/>
    <property type="molecule type" value="Genomic_DNA"/>
</dbReference>
<reference evidence="2" key="1">
    <citation type="submission" date="2020-11" db="EMBL/GenBank/DDBJ databases">
        <authorList>
            <person name="Whitehead M."/>
        </authorList>
    </citation>
    <scope>NUCLEOTIDE SEQUENCE</scope>
    <source>
        <strain evidence="2">EGII</strain>
    </source>
</reference>
<keyword evidence="3" id="KW-1185">Reference proteome</keyword>
<evidence type="ECO:0000313" key="2">
    <source>
        <dbReference type="EMBL" id="CAD7004446.1"/>
    </source>
</evidence>
<proteinExistence type="predicted"/>
<evidence type="ECO:0000256" key="1">
    <source>
        <dbReference type="SAM" id="MobiDB-lite"/>
    </source>
</evidence>